<feature type="transmembrane region" description="Helical" evidence="1">
    <location>
        <begin position="86"/>
        <end position="108"/>
    </location>
</feature>
<feature type="transmembrane region" description="Helical" evidence="1">
    <location>
        <begin position="245"/>
        <end position="270"/>
    </location>
</feature>
<feature type="transmembrane region" description="Helical" evidence="1">
    <location>
        <begin position="443"/>
        <end position="463"/>
    </location>
</feature>
<feature type="transmembrane region" description="Helical" evidence="1">
    <location>
        <begin position="115"/>
        <end position="131"/>
    </location>
</feature>
<dbReference type="Proteomes" id="UP000178565">
    <property type="component" value="Unassembled WGS sequence"/>
</dbReference>
<feature type="transmembrane region" description="Helical" evidence="1">
    <location>
        <begin position="168"/>
        <end position="195"/>
    </location>
</feature>
<protein>
    <recommendedName>
        <fullName evidence="4">Glycosyltransferase RgtA/B/C/D-like domain-containing protein</fullName>
    </recommendedName>
</protein>
<feature type="transmembrane region" description="Helical" evidence="1">
    <location>
        <begin position="12"/>
        <end position="30"/>
    </location>
</feature>
<reference evidence="2 3" key="1">
    <citation type="journal article" date="2016" name="Nat. Commun.">
        <title>Thousands of microbial genomes shed light on interconnected biogeochemical processes in an aquifer system.</title>
        <authorList>
            <person name="Anantharaman K."/>
            <person name="Brown C.T."/>
            <person name="Hug L.A."/>
            <person name="Sharon I."/>
            <person name="Castelle C.J."/>
            <person name="Probst A.J."/>
            <person name="Thomas B.C."/>
            <person name="Singh A."/>
            <person name="Wilkins M.J."/>
            <person name="Karaoz U."/>
            <person name="Brodie E.L."/>
            <person name="Williams K.H."/>
            <person name="Hubbard S.S."/>
            <person name="Banfield J.F."/>
        </authorList>
    </citation>
    <scope>NUCLEOTIDE SEQUENCE [LARGE SCALE GENOMIC DNA]</scope>
</reference>
<feature type="transmembrane region" description="Helical" evidence="1">
    <location>
        <begin position="137"/>
        <end position="156"/>
    </location>
</feature>
<dbReference type="STRING" id="1797785.A3B45_00305"/>
<feature type="transmembrane region" description="Helical" evidence="1">
    <location>
        <begin position="376"/>
        <end position="392"/>
    </location>
</feature>
<gene>
    <name evidence="2" type="ORF">A3B45_00305</name>
</gene>
<feature type="transmembrane region" description="Helical" evidence="1">
    <location>
        <begin position="342"/>
        <end position="364"/>
    </location>
</feature>
<keyword evidence="1" id="KW-0472">Membrane</keyword>
<organism evidence="2 3">
    <name type="scientific">Candidatus Daviesbacteria bacterium RIFCSPLOWO2_01_FULL_39_12</name>
    <dbReference type="NCBI Taxonomy" id="1797785"/>
    <lineage>
        <taxon>Bacteria</taxon>
        <taxon>Candidatus Daviesiibacteriota</taxon>
    </lineage>
</organism>
<feature type="transmembrane region" description="Helical" evidence="1">
    <location>
        <begin position="315"/>
        <end position="336"/>
    </location>
</feature>
<feature type="transmembrane region" description="Helical" evidence="1">
    <location>
        <begin position="215"/>
        <end position="233"/>
    </location>
</feature>
<feature type="transmembrane region" description="Helical" evidence="1">
    <location>
        <begin position="290"/>
        <end position="308"/>
    </location>
</feature>
<keyword evidence="1" id="KW-1133">Transmembrane helix</keyword>
<name>A0A1F5KPB4_9BACT</name>
<dbReference type="AlphaFoldDB" id="A0A1F5KPB4"/>
<evidence type="ECO:0000256" key="1">
    <source>
        <dbReference type="SAM" id="Phobius"/>
    </source>
</evidence>
<evidence type="ECO:0008006" key="4">
    <source>
        <dbReference type="Google" id="ProtNLM"/>
    </source>
</evidence>
<evidence type="ECO:0000313" key="3">
    <source>
        <dbReference type="Proteomes" id="UP000178565"/>
    </source>
</evidence>
<dbReference type="EMBL" id="MFDM01000023">
    <property type="protein sequence ID" value="OGE42635.1"/>
    <property type="molecule type" value="Genomic_DNA"/>
</dbReference>
<feature type="transmembrane region" description="Helical" evidence="1">
    <location>
        <begin position="412"/>
        <end position="431"/>
    </location>
</feature>
<comment type="caution">
    <text evidence="2">The sequence shown here is derived from an EMBL/GenBank/DDBJ whole genome shotgun (WGS) entry which is preliminary data.</text>
</comment>
<accession>A0A1F5KPB4</accession>
<keyword evidence="1" id="KW-0812">Transmembrane</keyword>
<evidence type="ECO:0000313" key="2">
    <source>
        <dbReference type="EMBL" id="OGE42635.1"/>
    </source>
</evidence>
<proteinExistence type="predicted"/>
<sequence>MYHRIAAFFKNHLIFLPIAIIIVYTFGPSLKLDFSLEDWSHFETLTNKFGQNFPISKMPFSFYFTQYGTLLFSISFLHKLFGFNAFVYYFANLLFRIIASFSIYYLTAYISRKKIIGIIAGLIFGVSYPGIENTTWATLFWVFPATIALCTFLLFWYKFHENPNIKSLVASVFLFWLTLFIYPVRTFGVPLMVMIGEIYWLCFCIYKGKVKRVEIMHFVILIIIFSLMMALTTSFKTTAELSGKLISPTVFFHGLLNGYPPIFLSIWLFIGNLFLPADFLKILPNVSSPVLFAVLMAIITLPFVYLNIKKRNFNMAILSIIPLTFPFFIFLATPQLKDWQSLWILSAQIGGSIFIWSALLCLLLWKNNRVLSKTSALGILLLLSHLTIPWLVSSQVSDNDQSAFNLISRYYTVPSIGSSIIVGSLLYFLFHQITFLKSNYIKYSLLSLIFMFATVIIASHIYLSNRLLNDRLVFLDRKEHENIWYQLKPLIGSEKKDEVKLVYIKGNLTENEKYMMRSFPSRLAFEEGYYSLSQSPTFIFTDNENYAKNFPTQYNNFFAFKIKEGNIENLKDEVFQKINKN</sequence>